<evidence type="ECO:0000313" key="1">
    <source>
        <dbReference type="EMBL" id="KKL46060.1"/>
    </source>
</evidence>
<protein>
    <submittedName>
        <fullName evidence="1">Uncharacterized protein</fullName>
    </submittedName>
</protein>
<name>A0A0F9EMB5_9ZZZZ</name>
<accession>A0A0F9EMB5</accession>
<sequence length="87" mass="9998">MMEIISRSNDEDTTKLMEQMEFGEVCYDIKDSCYVIRVTRKEEKNCVFLVLGEGDLNIYSGTSCTAKVRQLNENESITIKFSGKEIE</sequence>
<organism evidence="1">
    <name type="scientific">marine sediment metagenome</name>
    <dbReference type="NCBI Taxonomy" id="412755"/>
    <lineage>
        <taxon>unclassified sequences</taxon>
        <taxon>metagenomes</taxon>
        <taxon>ecological metagenomes</taxon>
    </lineage>
</organism>
<gene>
    <name evidence="1" type="ORF">LCGC14_2349370</name>
</gene>
<reference evidence="1" key="1">
    <citation type="journal article" date="2015" name="Nature">
        <title>Complex archaea that bridge the gap between prokaryotes and eukaryotes.</title>
        <authorList>
            <person name="Spang A."/>
            <person name="Saw J.H."/>
            <person name="Jorgensen S.L."/>
            <person name="Zaremba-Niedzwiedzka K."/>
            <person name="Martijn J."/>
            <person name="Lind A.E."/>
            <person name="van Eijk R."/>
            <person name="Schleper C."/>
            <person name="Guy L."/>
            <person name="Ettema T.J."/>
        </authorList>
    </citation>
    <scope>NUCLEOTIDE SEQUENCE</scope>
</reference>
<dbReference type="AlphaFoldDB" id="A0A0F9EMB5"/>
<dbReference type="EMBL" id="LAZR01034169">
    <property type="protein sequence ID" value="KKL46060.1"/>
    <property type="molecule type" value="Genomic_DNA"/>
</dbReference>
<proteinExistence type="predicted"/>
<comment type="caution">
    <text evidence="1">The sequence shown here is derived from an EMBL/GenBank/DDBJ whole genome shotgun (WGS) entry which is preliminary data.</text>
</comment>